<protein>
    <submittedName>
        <fullName evidence="2">Uncharacterized protein</fullName>
    </submittedName>
</protein>
<sequence>MFRVFGKDKETASSPLPSPATSCPMHQEILTDEEVDEMFREADGDRQTNYKGFRN</sequence>
<feature type="region of interest" description="Disordered" evidence="1">
    <location>
        <begin position="1"/>
        <end position="25"/>
    </location>
</feature>
<feature type="compositionally biased region" description="Low complexity" evidence="1">
    <location>
        <begin position="12"/>
        <end position="24"/>
    </location>
</feature>
<dbReference type="Gramene" id="Os03t0368650-00">
    <property type="protein sequence ID" value="Os03t0368650-00"/>
    <property type="gene ID" value="Os03g0368650"/>
</dbReference>
<dbReference type="HOGENOM" id="CLU_2907753_0_0_1"/>
<name>A0A8J8XP67_ORYSJ</name>
<accession>A0A8J8XP67</accession>
<gene>
    <name evidence="2" type="ORF">OsJ_10986</name>
</gene>
<reference evidence="2" key="1">
    <citation type="journal article" date="2005" name="PLoS Biol.">
        <title>The genomes of Oryza sativa: a history of duplications.</title>
        <authorList>
            <person name="Yu J."/>
            <person name="Wang J."/>
            <person name="Lin W."/>
            <person name="Li S."/>
            <person name="Li H."/>
            <person name="Zhou J."/>
            <person name="Ni P."/>
            <person name="Dong W."/>
            <person name="Hu S."/>
            <person name="Zeng C."/>
            <person name="Zhang J."/>
            <person name="Zhang Y."/>
            <person name="Li R."/>
            <person name="Xu Z."/>
            <person name="Li S."/>
            <person name="Li X."/>
            <person name="Zheng H."/>
            <person name="Cong L."/>
            <person name="Lin L."/>
            <person name="Yin J."/>
            <person name="Geng J."/>
            <person name="Li G."/>
            <person name="Shi J."/>
            <person name="Liu J."/>
            <person name="Lv H."/>
            <person name="Li J."/>
            <person name="Wang J."/>
            <person name="Deng Y."/>
            <person name="Ran L."/>
            <person name="Shi X."/>
            <person name="Wang X."/>
            <person name="Wu Q."/>
            <person name="Li C."/>
            <person name="Ren X."/>
            <person name="Wang J."/>
            <person name="Wang X."/>
            <person name="Li D."/>
            <person name="Liu D."/>
            <person name="Zhang X."/>
            <person name="Ji Z."/>
            <person name="Zhao W."/>
            <person name="Sun Y."/>
            <person name="Zhang Z."/>
            <person name="Bao J."/>
            <person name="Han Y."/>
            <person name="Dong L."/>
            <person name="Ji J."/>
            <person name="Chen P."/>
            <person name="Wu S."/>
            <person name="Liu J."/>
            <person name="Xiao Y."/>
            <person name="Bu D."/>
            <person name="Tan J."/>
            <person name="Yang L."/>
            <person name="Ye C."/>
            <person name="Zhang J."/>
            <person name="Xu J."/>
            <person name="Zhou Y."/>
            <person name="Yu Y."/>
            <person name="Zhang B."/>
            <person name="Zhuang S."/>
            <person name="Wei H."/>
            <person name="Liu B."/>
            <person name="Lei M."/>
            <person name="Yu H."/>
            <person name="Li Y."/>
            <person name="Xu H."/>
            <person name="Wei S."/>
            <person name="He X."/>
            <person name="Fang L."/>
            <person name="Zhang Z."/>
            <person name="Zhang Y."/>
            <person name="Huang X."/>
            <person name="Su Z."/>
            <person name="Tong W."/>
            <person name="Li J."/>
            <person name="Tong Z."/>
            <person name="Li S."/>
            <person name="Ye J."/>
            <person name="Wang L."/>
            <person name="Fang L."/>
            <person name="Lei T."/>
            <person name="Chen C."/>
            <person name="Chen H."/>
            <person name="Xu Z."/>
            <person name="Li H."/>
            <person name="Huang H."/>
            <person name="Zhang F."/>
            <person name="Xu H."/>
            <person name="Li N."/>
            <person name="Zhao C."/>
            <person name="Li S."/>
            <person name="Dong L."/>
            <person name="Huang Y."/>
            <person name="Li L."/>
            <person name="Xi Y."/>
            <person name="Qi Q."/>
            <person name="Li W."/>
            <person name="Zhang B."/>
            <person name="Hu W."/>
            <person name="Zhang Y."/>
            <person name="Tian X."/>
            <person name="Jiao Y."/>
            <person name="Liang X."/>
            <person name="Jin J."/>
            <person name="Gao L."/>
            <person name="Zheng W."/>
            <person name="Hao B."/>
            <person name="Liu S."/>
            <person name="Wang W."/>
            <person name="Yuan L."/>
            <person name="Cao M."/>
            <person name="McDermott J."/>
            <person name="Samudrala R."/>
            <person name="Wang J."/>
            <person name="Wong G.K."/>
            <person name="Yang H."/>
        </authorList>
    </citation>
    <scope>NUCLEOTIDE SEQUENCE [LARGE SCALE GENOMIC DNA]</scope>
</reference>
<dbReference type="OMA" id="PATSCPM"/>
<proteinExistence type="predicted"/>
<dbReference type="Proteomes" id="UP000007752">
    <property type="component" value="Chromosome 3"/>
</dbReference>
<dbReference type="SMR" id="A0A8J8XP67"/>
<evidence type="ECO:0000313" key="2">
    <source>
        <dbReference type="EMBL" id="EEE59114.1"/>
    </source>
</evidence>
<reference evidence="2" key="2">
    <citation type="submission" date="2008-12" db="EMBL/GenBank/DDBJ databases">
        <title>Improved gene annotation of the rice (Oryza sativa) genomes.</title>
        <authorList>
            <person name="Wang J."/>
            <person name="Li R."/>
            <person name="Fan W."/>
            <person name="Huang Q."/>
            <person name="Zhang J."/>
            <person name="Zhou Y."/>
            <person name="Hu Y."/>
            <person name="Zi S."/>
            <person name="Li J."/>
            <person name="Ni P."/>
            <person name="Zheng H."/>
            <person name="Zhang Y."/>
            <person name="Zhao M."/>
            <person name="Hao Q."/>
            <person name="McDermott J."/>
            <person name="Samudrala R."/>
            <person name="Kristiansen K."/>
            <person name="Wong G.K.-S."/>
        </authorList>
    </citation>
    <scope>NUCLEOTIDE SEQUENCE</scope>
</reference>
<evidence type="ECO:0000256" key="1">
    <source>
        <dbReference type="SAM" id="MobiDB-lite"/>
    </source>
</evidence>
<dbReference type="AlphaFoldDB" id="A0A8J8XP67"/>
<dbReference type="EMBL" id="CM000140">
    <property type="protein sequence ID" value="EEE59114.1"/>
    <property type="molecule type" value="Genomic_DNA"/>
</dbReference>
<feature type="compositionally biased region" description="Basic and acidic residues" evidence="1">
    <location>
        <begin position="1"/>
        <end position="11"/>
    </location>
</feature>
<organism evidence="2">
    <name type="scientific">Oryza sativa subsp. japonica</name>
    <name type="common">Rice</name>
    <dbReference type="NCBI Taxonomy" id="39947"/>
    <lineage>
        <taxon>Eukaryota</taxon>
        <taxon>Viridiplantae</taxon>
        <taxon>Streptophyta</taxon>
        <taxon>Embryophyta</taxon>
        <taxon>Tracheophyta</taxon>
        <taxon>Spermatophyta</taxon>
        <taxon>Magnoliopsida</taxon>
        <taxon>Liliopsida</taxon>
        <taxon>Poales</taxon>
        <taxon>Poaceae</taxon>
        <taxon>BOP clade</taxon>
        <taxon>Oryzoideae</taxon>
        <taxon>Oryzeae</taxon>
        <taxon>Oryzinae</taxon>
        <taxon>Oryza</taxon>
        <taxon>Oryza sativa</taxon>
    </lineage>
</organism>